<feature type="domain" description="2Fe-2S ferredoxin-type" evidence="7">
    <location>
        <begin position="2"/>
        <end position="78"/>
    </location>
</feature>
<evidence type="ECO:0000256" key="4">
    <source>
        <dbReference type="ARBA" id="ARBA00023004"/>
    </source>
</evidence>
<evidence type="ECO:0000259" key="7">
    <source>
        <dbReference type="PROSITE" id="PS51085"/>
    </source>
</evidence>
<dbReference type="Proteomes" id="UP000692816">
    <property type="component" value="Unassembled WGS sequence"/>
</dbReference>
<dbReference type="SUPFAM" id="SSF47741">
    <property type="entry name" value="CO dehydrogenase ISP C-domain like"/>
    <property type="match status" value="1"/>
</dbReference>
<dbReference type="EMBL" id="JAGEPA010000001">
    <property type="protein sequence ID" value="MBO1429304.1"/>
    <property type="molecule type" value="Genomic_DNA"/>
</dbReference>
<protein>
    <submittedName>
        <fullName evidence="8">SRPBCC family protein</fullName>
    </submittedName>
</protein>
<dbReference type="Gene3D" id="3.10.20.30">
    <property type="match status" value="1"/>
</dbReference>
<keyword evidence="4" id="KW-0408">Iron</keyword>
<sequence length="378" mass="39357">MTQVSMTVNGGVVVADVEPRTLLADFLRGELQLTGTHLGCEQGVCGACTVVLDGRIQRSCITFAADCDGGNVTTIEGFDDDPTMQELREAFSEHHALQCGFCTPGMLTTARDIVLRLGEIDERALREELSGNLCRCTGYVGIVAAVKKVAAGKKPDVAAAVAPVVGRLDGSNSPPAPTPAINAAVTRTSAPAMAASVGESAGSTSIEERVRVAAPAEKVWSLLSDLQRVVPCVPGAEITSLNGEDLVGKVRIALGPIKVTFNGQAKVGMDPSKREGWLTGRGRDAGQGSSAEGSARWTVVADGASASLIAVVLTWKLSGPLAQFNRAGLVHDVVRRLAATFAENLEAAITGAAPPRRKTLGGLGLIWSVIKARLLSQR</sequence>
<comment type="caution">
    <text evidence="8">The sequence shown here is derived from an EMBL/GenBank/DDBJ whole genome shotgun (WGS) entry which is preliminary data.</text>
</comment>
<proteinExistence type="predicted"/>
<dbReference type="InterPro" id="IPR006058">
    <property type="entry name" value="2Fe2S_fd_BS"/>
</dbReference>
<dbReference type="CDD" id="cd00207">
    <property type="entry name" value="fer2"/>
    <property type="match status" value="1"/>
</dbReference>
<reference evidence="8" key="1">
    <citation type="journal article" date="2021" name="Int. J. Syst. Evol. Microbiol.">
        <title>Bradyrhizobium septentrionale sp. nov. (sv. septentrionale) and Bradyrhizobium quebecense sp. nov. (sv. septentrionale) associated with legumes native to Canada possess rearranged symbiosis genes and numerous insertion sequences.</title>
        <authorList>
            <person name="Bromfield E.S.P."/>
            <person name="Cloutier S."/>
        </authorList>
    </citation>
    <scope>NUCLEOTIDE SEQUENCE</scope>
    <source>
        <strain evidence="8">12S5</strain>
    </source>
</reference>
<keyword evidence="5" id="KW-0411">Iron-sulfur</keyword>
<dbReference type="PANTHER" id="PTHR44379">
    <property type="entry name" value="OXIDOREDUCTASE WITH IRON-SULFUR SUBUNIT"/>
    <property type="match status" value="1"/>
</dbReference>
<dbReference type="SUPFAM" id="SSF54292">
    <property type="entry name" value="2Fe-2S ferredoxin-like"/>
    <property type="match status" value="1"/>
</dbReference>
<dbReference type="InterPro" id="IPR002888">
    <property type="entry name" value="2Fe-2S-bd"/>
</dbReference>
<dbReference type="CDD" id="cd07823">
    <property type="entry name" value="SRPBCC_5"/>
    <property type="match status" value="1"/>
</dbReference>
<accession>A0ABS3MCX1</accession>
<name>A0ABS3MCX1_9BRAD</name>
<dbReference type="InterPro" id="IPR036010">
    <property type="entry name" value="2Fe-2S_ferredoxin-like_sf"/>
</dbReference>
<dbReference type="Gene3D" id="1.10.150.120">
    <property type="entry name" value="[2Fe-2S]-binding domain"/>
    <property type="match status" value="1"/>
</dbReference>
<evidence type="ECO:0000256" key="2">
    <source>
        <dbReference type="ARBA" id="ARBA00022723"/>
    </source>
</evidence>
<evidence type="ECO:0000313" key="9">
    <source>
        <dbReference type="Proteomes" id="UP000692816"/>
    </source>
</evidence>
<dbReference type="PANTHER" id="PTHR44379:SF8">
    <property type="entry name" value="XANTHINE DEHYDROGENASE IRON-SULFUR-BINDING SUBUNIT XDHC-RELATED"/>
    <property type="match status" value="1"/>
</dbReference>
<feature type="region of interest" description="Disordered" evidence="6">
    <location>
        <begin position="272"/>
        <end position="292"/>
    </location>
</feature>
<dbReference type="Pfam" id="PF01799">
    <property type="entry name" value="Fer2_2"/>
    <property type="match status" value="1"/>
</dbReference>
<evidence type="ECO:0000256" key="6">
    <source>
        <dbReference type="SAM" id="MobiDB-lite"/>
    </source>
</evidence>
<dbReference type="InterPro" id="IPR051452">
    <property type="entry name" value="Diverse_Oxidoreductases"/>
</dbReference>
<dbReference type="Gene3D" id="3.30.530.20">
    <property type="match status" value="1"/>
</dbReference>
<dbReference type="InterPro" id="IPR036884">
    <property type="entry name" value="2Fe-2S-bd_dom_sf"/>
</dbReference>
<dbReference type="RefSeq" id="WP_207831596.1">
    <property type="nucleotide sequence ID" value="NZ_CP088282.1"/>
</dbReference>
<feature type="compositionally biased region" description="Basic and acidic residues" evidence="6">
    <location>
        <begin position="272"/>
        <end position="284"/>
    </location>
</feature>
<dbReference type="Pfam" id="PF00111">
    <property type="entry name" value="Fer2"/>
    <property type="match status" value="1"/>
</dbReference>
<evidence type="ECO:0000256" key="1">
    <source>
        <dbReference type="ARBA" id="ARBA00022714"/>
    </source>
</evidence>
<keyword evidence="3" id="KW-0560">Oxidoreductase</keyword>
<gene>
    <name evidence="8" type="ORF">J4P68_07640</name>
</gene>
<evidence type="ECO:0000256" key="3">
    <source>
        <dbReference type="ARBA" id="ARBA00023002"/>
    </source>
</evidence>
<evidence type="ECO:0000256" key="5">
    <source>
        <dbReference type="ARBA" id="ARBA00023014"/>
    </source>
</evidence>
<keyword evidence="2" id="KW-0479">Metal-binding</keyword>
<organism evidence="8 9">
    <name type="scientific">Bradyrhizobium quebecense</name>
    <dbReference type="NCBI Taxonomy" id="2748629"/>
    <lineage>
        <taxon>Bacteria</taxon>
        <taxon>Pseudomonadati</taxon>
        <taxon>Pseudomonadota</taxon>
        <taxon>Alphaproteobacteria</taxon>
        <taxon>Hyphomicrobiales</taxon>
        <taxon>Nitrobacteraceae</taxon>
        <taxon>Bradyrhizobium</taxon>
    </lineage>
</organism>
<keyword evidence="1" id="KW-0001">2Fe-2S</keyword>
<evidence type="ECO:0000313" key="8">
    <source>
        <dbReference type="EMBL" id="MBO1429304.1"/>
    </source>
</evidence>
<dbReference type="PROSITE" id="PS51085">
    <property type="entry name" value="2FE2S_FER_2"/>
    <property type="match status" value="1"/>
</dbReference>
<dbReference type="Pfam" id="PF06240">
    <property type="entry name" value="COXG"/>
    <property type="match status" value="1"/>
</dbReference>
<dbReference type="PROSITE" id="PS00197">
    <property type="entry name" value="2FE2S_FER_1"/>
    <property type="match status" value="1"/>
</dbReference>
<dbReference type="InterPro" id="IPR001041">
    <property type="entry name" value="2Fe-2S_ferredoxin-type"/>
</dbReference>
<dbReference type="InterPro" id="IPR012675">
    <property type="entry name" value="Beta-grasp_dom_sf"/>
</dbReference>
<dbReference type="InterPro" id="IPR010419">
    <property type="entry name" value="CO_DH_gsu"/>
</dbReference>
<keyword evidence="9" id="KW-1185">Reference proteome</keyword>
<dbReference type="InterPro" id="IPR023393">
    <property type="entry name" value="START-like_dom_sf"/>
</dbReference>
<dbReference type="SUPFAM" id="SSF55961">
    <property type="entry name" value="Bet v1-like"/>
    <property type="match status" value="1"/>
</dbReference>